<dbReference type="CDD" id="cd00060">
    <property type="entry name" value="FHA"/>
    <property type="match status" value="2"/>
</dbReference>
<dbReference type="Pfam" id="PF00498">
    <property type="entry name" value="FHA"/>
    <property type="match status" value="1"/>
</dbReference>
<reference evidence="3 4" key="1">
    <citation type="submission" date="2016-02" db="EMBL/GenBank/DDBJ databases">
        <title>Genome analysis of coral dinoflagellate symbionts highlights evolutionary adaptations to a symbiotic lifestyle.</title>
        <authorList>
            <person name="Aranda M."/>
            <person name="Li Y."/>
            <person name="Liew Y.J."/>
            <person name="Baumgarten S."/>
            <person name="Simakov O."/>
            <person name="Wilson M."/>
            <person name="Piel J."/>
            <person name="Ashoor H."/>
            <person name="Bougouffa S."/>
            <person name="Bajic V.B."/>
            <person name="Ryu T."/>
            <person name="Ravasi T."/>
            <person name="Bayer T."/>
            <person name="Micklem G."/>
            <person name="Kim H."/>
            <person name="Bhak J."/>
            <person name="Lajeunesse T.C."/>
            <person name="Voolstra C.R."/>
        </authorList>
    </citation>
    <scope>NUCLEOTIDE SEQUENCE [LARGE SCALE GENOMIC DNA]</scope>
    <source>
        <strain evidence="3 4">CCMP2467</strain>
    </source>
</reference>
<dbReference type="InterPro" id="IPR027417">
    <property type="entry name" value="P-loop_NTPase"/>
</dbReference>
<feature type="compositionally biased region" description="Pro residues" evidence="1">
    <location>
        <begin position="552"/>
        <end position="572"/>
    </location>
</feature>
<evidence type="ECO:0000256" key="1">
    <source>
        <dbReference type="SAM" id="MobiDB-lite"/>
    </source>
</evidence>
<dbReference type="EMBL" id="LSRX01000490">
    <property type="protein sequence ID" value="OLP95788.1"/>
    <property type="molecule type" value="Genomic_DNA"/>
</dbReference>
<name>A0A1Q9DKV5_SYMMI</name>
<gene>
    <name evidence="3" type="ORF">AK812_SmicGene22047</name>
</gene>
<protein>
    <recommendedName>
        <fullName evidence="2">FHA domain-containing protein</fullName>
    </recommendedName>
</protein>
<dbReference type="SUPFAM" id="SSF49879">
    <property type="entry name" value="SMAD/FHA domain"/>
    <property type="match status" value="2"/>
</dbReference>
<evidence type="ECO:0000259" key="2">
    <source>
        <dbReference type="PROSITE" id="PS50006"/>
    </source>
</evidence>
<dbReference type="PROSITE" id="PS50006">
    <property type="entry name" value="FHA_DOMAIN"/>
    <property type="match status" value="1"/>
</dbReference>
<feature type="region of interest" description="Disordered" evidence="1">
    <location>
        <begin position="534"/>
        <end position="575"/>
    </location>
</feature>
<keyword evidence="4" id="KW-1185">Reference proteome</keyword>
<organism evidence="3 4">
    <name type="scientific">Symbiodinium microadriaticum</name>
    <name type="common">Dinoflagellate</name>
    <name type="synonym">Zooxanthella microadriatica</name>
    <dbReference type="NCBI Taxonomy" id="2951"/>
    <lineage>
        <taxon>Eukaryota</taxon>
        <taxon>Sar</taxon>
        <taxon>Alveolata</taxon>
        <taxon>Dinophyceae</taxon>
        <taxon>Suessiales</taxon>
        <taxon>Symbiodiniaceae</taxon>
        <taxon>Symbiodinium</taxon>
    </lineage>
</organism>
<dbReference type="Gene3D" id="3.40.50.300">
    <property type="entry name" value="P-loop containing nucleotide triphosphate hydrolases"/>
    <property type="match status" value="1"/>
</dbReference>
<accession>A0A1Q9DKV5</accession>
<proteinExistence type="predicted"/>
<evidence type="ECO:0000313" key="4">
    <source>
        <dbReference type="Proteomes" id="UP000186817"/>
    </source>
</evidence>
<dbReference type="OrthoDB" id="416042at2759"/>
<evidence type="ECO:0000313" key="3">
    <source>
        <dbReference type="EMBL" id="OLP95788.1"/>
    </source>
</evidence>
<dbReference type="Gene3D" id="2.60.200.20">
    <property type="match status" value="1"/>
</dbReference>
<sequence>MHGLGSSAAMALARESPDNRTPVYCDGTAMVAMAAGSRLICLNNVPMEIELTKEPLRVGRSVQPLPVWQQLIPDEATRNTISRIHFEVVRQGGAFLLRNLSAQGTLVNGSTVEEVILKNGDIISMGQVGSEYGNRPALQFKVHLCEDLIAKASFSVRLWWLLPGANGTGPTVLNKQLLAGPSGAVRVGRAMQPIEFWQTLVPDESLRNAISREHFDVCPTADGVMLINRSIAGTLHNGVLVQHQTRVNSGDVLAIPLHNQPKEPPIVQFRLECAAIPDPDFEDGAAPRLLGAKAGSVDAALSPKEKEAADVVKIAVDALPPPFSLECVAARGAEGRDLEQLPMASRVLAASFSQVELSVGSSHQSGDFWEMLLKDPALRTQILPLHFRLEMAQLSDGPMLILDAHAATELNGKLVEGKAPVLQNDLISIAGTTNGLTDDVPLVCFRVNSALHRVSKDALAIGSQPGVQPMLEAGGSLRTRVVVCGSLLLVGGALLLSEASIGARSKTWAGVILERTSRFYGSPSQLAAASLNLQEGTPDASDSPAKATPAPVASPLPPPLPVPAPPLLPAPAPEASAPAAAPSGALKSCLAFVHIPKAAGSNVEGVIARAFGYNQVVENPGDCISMRKIEKVVRFWGMCDDRLQCESKKHCGWSGADCCYVNKSFVPPPTPNKGVDRCSFWHFPPAWDAQLAKGYSEDCDSFCVVREPLSRFLSHWRWRHFSKPSDCSPEVLEKYTQEKLGQAREDALLEDCHFTPQVYYAFQNGDHRAPRICRHIIKLEHLDAEFAPLMAQYNLEKVHLGKGKSRSSKKCDIVPTDATLKLIKDFYAEDYKAFGYE</sequence>
<comment type="caution">
    <text evidence="3">The sequence shown here is derived from an EMBL/GenBank/DDBJ whole genome shotgun (WGS) entry which is preliminary data.</text>
</comment>
<dbReference type="InterPro" id="IPR000253">
    <property type="entry name" value="FHA_dom"/>
</dbReference>
<dbReference type="Proteomes" id="UP000186817">
    <property type="component" value="Unassembled WGS sequence"/>
</dbReference>
<dbReference type="InterPro" id="IPR008984">
    <property type="entry name" value="SMAD_FHA_dom_sf"/>
</dbReference>
<feature type="domain" description="FHA" evidence="2">
    <location>
        <begin position="56"/>
        <end position="112"/>
    </location>
</feature>
<dbReference type="SMART" id="SM00240">
    <property type="entry name" value="FHA"/>
    <property type="match status" value="2"/>
</dbReference>
<dbReference type="AlphaFoldDB" id="A0A1Q9DKV5"/>